<comment type="caution">
    <text evidence="2">The sequence shown here is derived from an EMBL/GenBank/DDBJ whole genome shotgun (WGS) entry which is preliminary data.</text>
</comment>
<gene>
    <name evidence="2" type="ORF">ACFFF7_02560</name>
</gene>
<accession>A0ABV6PEN6</accession>
<evidence type="ECO:0000259" key="1">
    <source>
        <dbReference type="PROSITE" id="PS50830"/>
    </source>
</evidence>
<name>A0ABV6PEN6_9SPHN</name>
<dbReference type="InterPro" id="IPR016071">
    <property type="entry name" value="Staphylococal_nuclease_OB-fold"/>
</dbReference>
<dbReference type="InterPro" id="IPR035437">
    <property type="entry name" value="SNase_OB-fold_sf"/>
</dbReference>
<feature type="domain" description="TNase-like" evidence="1">
    <location>
        <begin position="17"/>
        <end position="130"/>
    </location>
</feature>
<dbReference type="EMBL" id="JBHLTL010000001">
    <property type="protein sequence ID" value="MFC0588287.1"/>
    <property type="molecule type" value="Genomic_DNA"/>
</dbReference>
<dbReference type="PANTHER" id="PTHR12302:SF26">
    <property type="entry name" value="BLR1266 PROTEIN"/>
    <property type="match status" value="1"/>
</dbReference>
<sequence>MTQPAQAQALRGTAVAVDGDSLEVGGTRIRLFGIDAPEFDQTCKRNGETWSCGKSAKDQLAALVAGQEIECQGQGVDQYGRVLAVCWAGRDELNEAVVTQGWAVAYRDFSDAYIPAETRAKASRLGIWSSTFALPSAYRLSKLEPAPAPVPESLARPMVKAQPPTWTGGCAIKGNRNRRGQWIYHLPGMPYYDRTRAEEMFCTEAQAQAAGYRRAIVQ</sequence>
<dbReference type="SMART" id="SM00318">
    <property type="entry name" value="SNc"/>
    <property type="match status" value="1"/>
</dbReference>
<dbReference type="Gene3D" id="2.40.50.90">
    <property type="match status" value="1"/>
</dbReference>
<reference evidence="2 3" key="1">
    <citation type="submission" date="2024-09" db="EMBL/GenBank/DDBJ databases">
        <authorList>
            <person name="Sun Q."/>
            <person name="Mori K."/>
        </authorList>
    </citation>
    <scope>NUCLEOTIDE SEQUENCE [LARGE SCALE GENOMIC DNA]</scope>
    <source>
        <strain evidence="2 3">NCAIM B.02537</strain>
    </source>
</reference>
<dbReference type="Pfam" id="PF00565">
    <property type="entry name" value="SNase"/>
    <property type="match status" value="1"/>
</dbReference>
<dbReference type="SUPFAM" id="SSF50199">
    <property type="entry name" value="Staphylococcal nuclease"/>
    <property type="match status" value="1"/>
</dbReference>
<keyword evidence="3" id="KW-1185">Reference proteome</keyword>
<dbReference type="PANTHER" id="PTHR12302">
    <property type="entry name" value="EBNA2 BINDING PROTEIN P100"/>
    <property type="match status" value="1"/>
</dbReference>
<dbReference type="RefSeq" id="WP_379479794.1">
    <property type="nucleotide sequence ID" value="NZ_JBHLTL010000001.1"/>
</dbReference>
<protein>
    <submittedName>
        <fullName evidence="2">Thermonuclease family protein</fullName>
    </submittedName>
</protein>
<organism evidence="2 3">
    <name type="scientific">Novosphingobium aquiterrae</name>
    <dbReference type="NCBI Taxonomy" id="624388"/>
    <lineage>
        <taxon>Bacteria</taxon>
        <taxon>Pseudomonadati</taxon>
        <taxon>Pseudomonadota</taxon>
        <taxon>Alphaproteobacteria</taxon>
        <taxon>Sphingomonadales</taxon>
        <taxon>Sphingomonadaceae</taxon>
        <taxon>Novosphingobium</taxon>
    </lineage>
</organism>
<evidence type="ECO:0000313" key="2">
    <source>
        <dbReference type="EMBL" id="MFC0588287.1"/>
    </source>
</evidence>
<dbReference type="Proteomes" id="UP001589943">
    <property type="component" value="Unassembled WGS sequence"/>
</dbReference>
<evidence type="ECO:0000313" key="3">
    <source>
        <dbReference type="Proteomes" id="UP001589943"/>
    </source>
</evidence>
<proteinExistence type="predicted"/>
<dbReference type="PROSITE" id="PS50830">
    <property type="entry name" value="TNASE_3"/>
    <property type="match status" value="1"/>
</dbReference>